<proteinExistence type="inferred from homology"/>
<evidence type="ECO:0000313" key="7">
    <source>
        <dbReference type="EMBL" id="OHV17838.1"/>
    </source>
</evidence>
<dbReference type="InterPro" id="IPR015422">
    <property type="entry name" value="PyrdxlP-dep_Trfase_small"/>
</dbReference>
<dbReference type="GO" id="GO:0004124">
    <property type="term" value="F:cysteine synthase activity"/>
    <property type="evidence" value="ECO:0007669"/>
    <property type="project" value="TreeGrafter"/>
</dbReference>
<accession>A0A1S1P4A0</accession>
<dbReference type="NCBIfam" id="TIGR01326">
    <property type="entry name" value="OAH_OAS_sulfhy"/>
    <property type="match status" value="1"/>
</dbReference>
<dbReference type="FunFam" id="3.40.640.10:FF:000046">
    <property type="entry name" value="Cystathionine gamma-lyase"/>
    <property type="match status" value="1"/>
</dbReference>
<dbReference type="InterPro" id="IPR000277">
    <property type="entry name" value="Cys/Met-Metab_PyrdxlP-dep_enz"/>
</dbReference>
<dbReference type="SUPFAM" id="SSF53383">
    <property type="entry name" value="PLP-dependent transferases"/>
    <property type="match status" value="1"/>
</dbReference>
<evidence type="ECO:0000256" key="6">
    <source>
        <dbReference type="RuleBase" id="RU362118"/>
    </source>
</evidence>
<dbReference type="GO" id="GO:0019346">
    <property type="term" value="P:transsulfuration"/>
    <property type="evidence" value="ECO:0007669"/>
    <property type="project" value="InterPro"/>
</dbReference>
<dbReference type="PANTHER" id="PTHR43797:SF2">
    <property type="entry name" value="HOMOCYSTEINE_CYSTEINE SYNTHASE"/>
    <property type="match status" value="1"/>
</dbReference>
<dbReference type="AlphaFoldDB" id="A0A1S1P4A0"/>
<keyword evidence="4 5" id="KW-0663">Pyridoxal phosphate</keyword>
<protein>
    <submittedName>
        <fullName evidence="7">O-acetylhomoserine aminocarboxypropyltransferase</fullName>
    </submittedName>
</protein>
<name>A0A1S1P4A0_METEX</name>
<dbReference type="Proteomes" id="UP000180215">
    <property type="component" value="Unassembled WGS sequence"/>
</dbReference>
<evidence type="ECO:0000256" key="3">
    <source>
        <dbReference type="ARBA" id="ARBA00022679"/>
    </source>
</evidence>
<dbReference type="Gene3D" id="3.90.1150.10">
    <property type="entry name" value="Aspartate Aminotransferase, domain 1"/>
    <property type="match status" value="1"/>
</dbReference>
<reference evidence="7 8" key="1">
    <citation type="submission" date="2016-10" db="EMBL/GenBank/DDBJ databases">
        <title>Draft genome sequence of Methylobacterium extorquens CP3, a seed endophyte of Crotalaria pumila with plant growth-promoting and metal tolerance properties.</title>
        <authorList>
            <person name="Sanchez-Lopez A.S."/>
            <person name="Van Hamme J.D."/>
            <person name="Thijs S."/>
            <person name="Mcammond B.M."/>
            <person name="Stevens V."/>
            <person name="Gonzalez-Chavez M.D.C."/>
            <person name="Vangronsveld J."/>
        </authorList>
    </citation>
    <scope>NUCLEOTIDE SEQUENCE [LARGE SCALE GENOMIC DNA]</scope>
    <source>
        <strain evidence="7 8">CP3</strain>
    </source>
</reference>
<keyword evidence="3 7" id="KW-0808">Transferase</keyword>
<dbReference type="GO" id="GO:0071269">
    <property type="term" value="P:L-homocysteine biosynthetic process"/>
    <property type="evidence" value="ECO:0007669"/>
    <property type="project" value="TreeGrafter"/>
</dbReference>
<dbReference type="PIRSF" id="PIRSF001434">
    <property type="entry name" value="CGS"/>
    <property type="match status" value="1"/>
</dbReference>
<comment type="caution">
    <text evidence="7">The sequence shown here is derived from an EMBL/GenBank/DDBJ whole genome shotgun (WGS) entry which is preliminary data.</text>
</comment>
<dbReference type="InterPro" id="IPR015421">
    <property type="entry name" value="PyrdxlP-dep_Trfase_major"/>
</dbReference>
<dbReference type="EMBL" id="MNAO01000019">
    <property type="protein sequence ID" value="OHV17838.1"/>
    <property type="molecule type" value="Genomic_DNA"/>
</dbReference>
<organism evidence="7 8">
    <name type="scientific">Methylorubrum extorquens</name>
    <name type="common">Methylobacterium dichloromethanicum</name>
    <name type="synonym">Methylobacterium extorquens</name>
    <dbReference type="NCBI Taxonomy" id="408"/>
    <lineage>
        <taxon>Bacteria</taxon>
        <taxon>Pseudomonadati</taxon>
        <taxon>Pseudomonadota</taxon>
        <taxon>Alphaproteobacteria</taxon>
        <taxon>Hyphomicrobiales</taxon>
        <taxon>Methylobacteriaceae</taxon>
        <taxon>Methylorubrum</taxon>
    </lineage>
</organism>
<dbReference type="GO" id="GO:0005737">
    <property type="term" value="C:cytoplasm"/>
    <property type="evidence" value="ECO:0007669"/>
    <property type="project" value="TreeGrafter"/>
</dbReference>
<dbReference type="GO" id="GO:0006535">
    <property type="term" value="P:cysteine biosynthetic process from serine"/>
    <property type="evidence" value="ECO:0007669"/>
    <property type="project" value="TreeGrafter"/>
</dbReference>
<evidence type="ECO:0000256" key="4">
    <source>
        <dbReference type="ARBA" id="ARBA00022898"/>
    </source>
</evidence>
<evidence type="ECO:0000313" key="8">
    <source>
        <dbReference type="Proteomes" id="UP000180215"/>
    </source>
</evidence>
<comment type="cofactor">
    <cofactor evidence="1 6">
        <name>pyridoxal 5'-phosphate</name>
        <dbReference type="ChEBI" id="CHEBI:597326"/>
    </cofactor>
</comment>
<dbReference type="PANTHER" id="PTHR43797">
    <property type="entry name" value="HOMOCYSTEINE/CYSTEINE SYNTHASE"/>
    <property type="match status" value="1"/>
</dbReference>
<evidence type="ECO:0000256" key="2">
    <source>
        <dbReference type="ARBA" id="ARBA00009077"/>
    </source>
</evidence>
<gene>
    <name evidence="7" type="ORF">BK022_03165</name>
</gene>
<dbReference type="InterPro" id="IPR006235">
    <property type="entry name" value="OAc-hSer/O-AcSer_sulfhydrylase"/>
</dbReference>
<evidence type="ECO:0000256" key="5">
    <source>
        <dbReference type="PIRSR" id="PIRSR001434-2"/>
    </source>
</evidence>
<dbReference type="InterPro" id="IPR015424">
    <property type="entry name" value="PyrdxlP-dep_Trfase"/>
</dbReference>
<dbReference type="GO" id="GO:0030170">
    <property type="term" value="F:pyridoxal phosphate binding"/>
    <property type="evidence" value="ECO:0007669"/>
    <property type="project" value="InterPro"/>
</dbReference>
<evidence type="ECO:0000256" key="1">
    <source>
        <dbReference type="ARBA" id="ARBA00001933"/>
    </source>
</evidence>
<feature type="modified residue" description="N6-(pyridoxal phosphate)lysine" evidence="5">
    <location>
        <position position="211"/>
    </location>
</feature>
<dbReference type="GO" id="GO:0003961">
    <property type="term" value="F:O-acetylhomoserine aminocarboxypropyltransferase activity"/>
    <property type="evidence" value="ECO:0007669"/>
    <property type="project" value="TreeGrafter"/>
</dbReference>
<comment type="similarity">
    <text evidence="2 6">Belongs to the trans-sulfuration enzymes family.</text>
</comment>
<dbReference type="Gene3D" id="3.40.640.10">
    <property type="entry name" value="Type I PLP-dependent aspartate aminotransferase-like (Major domain)"/>
    <property type="match status" value="1"/>
</dbReference>
<sequence length="435" mass="46172">MTAEPKTLRFATQAVHAGAAPDPATGARVQPIYFTNGFVFDSTEQAADIFAMRKTGFSYSRGSNPTVAALERRVAALEGAKAAVAVSSGQSAVLLVMMTLMQTGDAYVASPRLFGGSLGLMRRLEGRYDLTPQFAADLTPEAFEAAITPQTKAIICESIVNPCATVMDIEGIAAVAKRHGLPLVIDNTLASPALIRPIEYGADIIVHSTSKFLGGSGQVIGGMICDAGTFDWKAQGSRYNLINDPWPDYDGLIVSDRFPEISFAVACRLFGLRDLGPGLSPMNAFLTLTGIETLPLRMERHCANAKAVAAYLKDHPAVDWVSYPALPGQKGEALANRYVPQGPGSIFTFALKGGEPAALAFIANLELVSHLVNIGEIKSLVIHPATTTHRQLRPEERAAACVGPETVRLSIGLEDPEDLIADIEQALAKVGGQIG</sequence>
<dbReference type="CDD" id="cd00614">
    <property type="entry name" value="CGS_like"/>
    <property type="match status" value="1"/>
</dbReference>
<dbReference type="Pfam" id="PF01053">
    <property type="entry name" value="Cys_Met_Meta_PP"/>
    <property type="match status" value="1"/>
</dbReference>